<keyword evidence="4" id="KW-1185">Reference proteome</keyword>
<dbReference type="PANTHER" id="PTHR11177">
    <property type="entry name" value="CHITINASE"/>
    <property type="match status" value="1"/>
</dbReference>
<feature type="domain" description="GH18" evidence="2">
    <location>
        <begin position="410"/>
        <end position="673"/>
    </location>
</feature>
<dbReference type="Gene3D" id="3.20.20.80">
    <property type="entry name" value="Glycosidases"/>
    <property type="match status" value="2"/>
</dbReference>
<sequence>MLRNREYAVFSGEEMATGFVTSFLIIIVLLFYYPISSTGATHCSFYCFTTPKENEKITTELYEQLPCTHFVYGYAHVTRENRLIPPTRFDLPSYTEQGNYRTFTRMKQWGGVKILLGVKQKGSPTFTDNKYSRVHFAELLIKTARKYNFDGLYLSFGGDYRSVLFQQFFETLAAKVKANAQRSEFGSRLFVVLAFPSTQAQSGLRNLHKLVDAVYLVTEDSESVSDPSTSRHLNPLLATNTIPVEDTVSGTALALVEDGEIPRKKIIIGLSIWARSYMMENPQNVGHGNAATDFGPSGNLTRRSDGRLSYPEICRVPDLKTRAAYDEQGIALSFTSNEGVWYSFELPRHRSLDTKLKWISSQEFGGVGLSSVQADDATNKCGEGRMPLHEFVGQKMKCADQLIRRNYNKCIRICHIRPEKVEDNFKVDSLEPQWCSHIVIAMVEFKDQQLMVSSKAKELLSEFRQWASHQQPHVLFSVGAESSSSEWRIQLESNASRYSLSMKLKDLMKEWEVDGVEVAWSAEAMTERSDRDALSSFLVQLRNILGKNALIVLTANPETALKRLYDITLIQRNCDYVILEGHSFWRHNSSTAGHFSIMFKDHPDLPDRTMTLESIATDWLSLLNNRSKLILGLSAEGHIQMLADNSHGDVRLYSTRTTGDTDKDSISQSEVVF</sequence>
<reference evidence="3 4" key="1">
    <citation type="submission" date="2024-08" db="EMBL/GenBank/DDBJ databases">
        <title>Gnathostoma spinigerum genome.</title>
        <authorList>
            <person name="Gonzalez-Bertolin B."/>
            <person name="Monzon S."/>
            <person name="Zaballos A."/>
            <person name="Jimenez P."/>
            <person name="Dekumyoy P."/>
            <person name="Varona S."/>
            <person name="Cuesta I."/>
            <person name="Sumanam S."/>
            <person name="Adisakwattana P."/>
            <person name="Gasser R.B."/>
            <person name="Hernandez-Gonzalez A."/>
            <person name="Young N.D."/>
            <person name="Perteguer M.J."/>
        </authorList>
    </citation>
    <scope>NUCLEOTIDE SEQUENCE [LARGE SCALE GENOMIC DNA]</scope>
    <source>
        <strain evidence="3">AL3</strain>
        <tissue evidence="3">Liver</tissue>
    </source>
</reference>
<evidence type="ECO:0000256" key="1">
    <source>
        <dbReference type="SAM" id="Phobius"/>
    </source>
</evidence>
<accession>A0ABD6EDG1</accession>
<evidence type="ECO:0000313" key="4">
    <source>
        <dbReference type="Proteomes" id="UP001608902"/>
    </source>
</evidence>
<keyword evidence="1" id="KW-1133">Transmembrane helix</keyword>
<protein>
    <recommendedName>
        <fullName evidence="2">GH18 domain-containing protein</fullName>
    </recommendedName>
</protein>
<dbReference type="SMART" id="SM00636">
    <property type="entry name" value="Glyco_18"/>
    <property type="match status" value="1"/>
</dbReference>
<dbReference type="Pfam" id="PF00704">
    <property type="entry name" value="Glyco_hydro_18"/>
    <property type="match status" value="2"/>
</dbReference>
<evidence type="ECO:0000259" key="2">
    <source>
        <dbReference type="PROSITE" id="PS51910"/>
    </source>
</evidence>
<comment type="caution">
    <text evidence="3">The sequence shown here is derived from an EMBL/GenBank/DDBJ whole genome shotgun (WGS) entry which is preliminary data.</text>
</comment>
<feature type="domain" description="GH18" evidence="2">
    <location>
        <begin position="43"/>
        <end position="399"/>
    </location>
</feature>
<dbReference type="SUPFAM" id="SSF51445">
    <property type="entry name" value="(Trans)glycosidases"/>
    <property type="match status" value="2"/>
</dbReference>
<keyword evidence="1" id="KW-0472">Membrane</keyword>
<dbReference type="InterPro" id="IPR001223">
    <property type="entry name" value="Glyco_hydro18_cat"/>
</dbReference>
<dbReference type="InterPro" id="IPR050314">
    <property type="entry name" value="Glycosyl_Hydrlase_18"/>
</dbReference>
<dbReference type="AlphaFoldDB" id="A0ABD6EDG1"/>
<name>A0ABD6EDG1_9BILA</name>
<dbReference type="PANTHER" id="PTHR11177:SF317">
    <property type="entry name" value="CHITINASE 12-RELATED"/>
    <property type="match status" value="1"/>
</dbReference>
<dbReference type="SUPFAM" id="SSF54556">
    <property type="entry name" value="Chitinase insertion domain"/>
    <property type="match status" value="1"/>
</dbReference>
<dbReference type="Proteomes" id="UP001608902">
    <property type="component" value="Unassembled WGS sequence"/>
</dbReference>
<proteinExistence type="predicted"/>
<organism evidence="3 4">
    <name type="scientific">Gnathostoma spinigerum</name>
    <dbReference type="NCBI Taxonomy" id="75299"/>
    <lineage>
        <taxon>Eukaryota</taxon>
        <taxon>Metazoa</taxon>
        <taxon>Ecdysozoa</taxon>
        <taxon>Nematoda</taxon>
        <taxon>Chromadorea</taxon>
        <taxon>Rhabditida</taxon>
        <taxon>Spirurina</taxon>
        <taxon>Gnathostomatomorpha</taxon>
        <taxon>Gnathostomatoidea</taxon>
        <taxon>Gnathostomatidae</taxon>
        <taxon>Gnathostoma</taxon>
    </lineage>
</organism>
<dbReference type="InterPro" id="IPR029070">
    <property type="entry name" value="Chitinase_insertion_sf"/>
</dbReference>
<feature type="transmembrane region" description="Helical" evidence="1">
    <location>
        <begin position="15"/>
        <end position="35"/>
    </location>
</feature>
<dbReference type="Gene3D" id="3.10.50.10">
    <property type="match status" value="2"/>
</dbReference>
<dbReference type="PROSITE" id="PS51910">
    <property type="entry name" value="GH18_2"/>
    <property type="match status" value="2"/>
</dbReference>
<dbReference type="EMBL" id="JBGFUD010002816">
    <property type="protein sequence ID" value="MFH4978050.1"/>
    <property type="molecule type" value="Genomic_DNA"/>
</dbReference>
<keyword evidence="1" id="KW-0812">Transmembrane</keyword>
<gene>
    <name evidence="3" type="ORF">AB6A40_004759</name>
</gene>
<dbReference type="InterPro" id="IPR011583">
    <property type="entry name" value="Chitinase_II/V-like_cat"/>
</dbReference>
<evidence type="ECO:0000313" key="3">
    <source>
        <dbReference type="EMBL" id="MFH4978050.1"/>
    </source>
</evidence>
<dbReference type="InterPro" id="IPR017853">
    <property type="entry name" value="GH"/>
</dbReference>